<dbReference type="PROSITE" id="PS51192">
    <property type="entry name" value="HELICASE_ATP_BIND_1"/>
    <property type="match status" value="1"/>
</dbReference>
<dbReference type="GO" id="GO:0005829">
    <property type="term" value="C:cytosol"/>
    <property type="evidence" value="ECO:0007669"/>
    <property type="project" value="TreeGrafter"/>
</dbReference>
<evidence type="ECO:0000313" key="13">
    <source>
        <dbReference type="Proteomes" id="UP000230292"/>
    </source>
</evidence>
<organism evidence="12 13">
    <name type="scientific">Candidatus Kerfeldbacteria bacterium CG15_BIG_FIL_POST_REV_8_21_14_020_45_12</name>
    <dbReference type="NCBI Taxonomy" id="2014247"/>
    <lineage>
        <taxon>Bacteria</taxon>
        <taxon>Candidatus Kerfeldiibacteriota</taxon>
    </lineage>
</organism>
<dbReference type="PROSITE" id="PS00039">
    <property type="entry name" value="DEAD_ATP_HELICASE"/>
    <property type="match status" value="1"/>
</dbReference>
<dbReference type="Proteomes" id="UP000230292">
    <property type="component" value="Unassembled WGS sequence"/>
</dbReference>
<feature type="domain" description="Helicase C-terminal" evidence="10">
    <location>
        <begin position="238"/>
        <end position="383"/>
    </location>
</feature>
<evidence type="ECO:0000256" key="4">
    <source>
        <dbReference type="ARBA" id="ARBA00022840"/>
    </source>
</evidence>
<name>A0A2M7H319_9BACT</name>
<keyword evidence="4 7" id="KW-0067">ATP-binding</keyword>
<comment type="similarity">
    <text evidence="5 7">Belongs to the DEAD box helicase family.</text>
</comment>
<dbReference type="PROSITE" id="PS51194">
    <property type="entry name" value="HELICASE_CTER"/>
    <property type="match status" value="1"/>
</dbReference>
<dbReference type="CDD" id="cd18787">
    <property type="entry name" value="SF2_C_DEAD"/>
    <property type="match status" value="1"/>
</dbReference>
<dbReference type="GO" id="GO:0003676">
    <property type="term" value="F:nucleic acid binding"/>
    <property type="evidence" value="ECO:0007669"/>
    <property type="project" value="InterPro"/>
</dbReference>
<evidence type="ECO:0000256" key="5">
    <source>
        <dbReference type="ARBA" id="ARBA00038437"/>
    </source>
</evidence>
<evidence type="ECO:0000256" key="8">
    <source>
        <dbReference type="SAM" id="MobiDB-lite"/>
    </source>
</evidence>
<dbReference type="SMART" id="SM00487">
    <property type="entry name" value="DEXDc"/>
    <property type="match status" value="1"/>
</dbReference>
<dbReference type="InterPro" id="IPR044742">
    <property type="entry name" value="DEAD/DEAH_RhlB"/>
</dbReference>
<dbReference type="Pfam" id="PF00271">
    <property type="entry name" value="Helicase_C"/>
    <property type="match status" value="1"/>
</dbReference>
<evidence type="ECO:0000256" key="6">
    <source>
        <dbReference type="PROSITE-ProRule" id="PRU00552"/>
    </source>
</evidence>
<protein>
    <recommendedName>
        <fullName evidence="14">DEAD/DEAH box helicase</fullName>
    </recommendedName>
</protein>
<feature type="compositionally biased region" description="Low complexity" evidence="8">
    <location>
        <begin position="384"/>
        <end position="394"/>
    </location>
</feature>
<dbReference type="SUPFAM" id="SSF52540">
    <property type="entry name" value="P-loop containing nucleoside triphosphate hydrolases"/>
    <property type="match status" value="1"/>
</dbReference>
<feature type="region of interest" description="Disordered" evidence="8">
    <location>
        <begin position="380"/>
        <end position="432"/>
    </location>
</feature>
<dbReference type="InterPro" id="IPR011545">
    <property type="entry name" value="DEAD/DEAH_box_helicase_dom"/>
</dbReference>
<evidence type="ECO:0000313" key="12">
    <source>
        <dbReference type="EMBL" id="PIW36589.1"/>
    </source>
</evidence>
<dbReference type="InterPro" id="IPR014001">
    <property type="entry name" value="Helicase_ATP-bd"/>
</dbReference>
<feature type="short sequence motif" description="Q motif" evidence="6">
    <location>
        <begin position="11"/>
        <end position="39"/>
    </location>
</feature>
<evidence type="ECO:0008006" key="14">
    <source>
        <dbReference type="Google" id="ProtNLM"/>
    </source>
</evidence>
<accession>A0A2M7H319</accession>
<feature type="domain" description="Helicase ATP-binding" evidence="9">
    <location>
        <begin position="42"/>
        <end position="211"/>
    </location>
</feature>
<dbReference type="InterPro" id="IPR050079">
    <property type="entry name" value="DEAD_box_RNA_helicase"/>
</dbReference>
<dbReference type="PROSITE" id="PS51195">
    <property type="entry name" value="Q_MOTIF"/>
    <property type="match status" value="1"/>
</dbReference>
<dbReference type="PANTHER" id="PTHR47959">
    <property type="entry name" value="ATP-DEPENDENT RNA HELICASE RHLE-RELATED"/>
    <property type="match status" value="1"/>
</dbReference>
<dbReference type="SMART" id="SM00490">
    <property type="entry name" value="HELICc"/>
    <property type="match status" value="1"/>
</dbReference>
<evidence type="ECO:0000256" key="1">
    <source>
        <dbReference type="ARBA" id="ARBA00022741"/>
    </source>
</evidence>
<sequence>MQENEKKAQGATFADIGVPSRALQVLNKRKITEPTPIQHQAIPAIMSGNDCIGIAQTGTGKTLAFALPMVEDLAEGGTAIVLAPTRELAQQIQETFLWFDKSHKVTSTVVVGGASMHRQIQELRKKPKVVVATPGRMIDLLNQGVVRFSKLKYLVLDEADRMFDMGFAPQLRKIFSFIPGPDERQTLLFSATMPDQIVQLVREHMRTPVRIEVAPQGTAAENVEQEIIILDRAHRKTALIELIKQTKGTVIVFTRTKYQAKEVTKFLNTSKFRSEELHGNRTQGQRKRAMDMVQSGKSRILVATDIAARGIDISAVELVINFELPDQAEDYVHRIGRTGRAQLSGRAVSLVLSDQGNELRDIQKLVNMQIPVASLPGVPAAQLSGGSSRSSNKFGGRRGGGGGRRSGGGSSRGRSGGGRSSSGGSRGPRRRS</sequence>
<dbReference type="GO" id="GO:0003724">
    <property type="term" value="F:RNA helicase activity"/>
    <property type="evidence" value="ECO:0007669"/>
    <property type="project" value="InterPro"/>
</dbReference>
<dbReference type="InterPro" id="IPR001650">
    <property type="entry name" value="Helicase_C-like"/>
</dbReference>
<gene>
    <name evidence="12" type="ORF">COW24_04490</name>
</gene>
<keyword evidence="2 7" id="KW-0378">Hydrolase</keyword>
<evidence type="ECO:0000256" key="3">
    <source>
        <dbReference type="ARBA" id="ARBA00022806"/>
    </source>
</evidence>
<dbReference type="GO" id="GO:0005524">
    <property type="term" value="F:ATP binding"/>
    <property type="evidence" value="ECO:0007669"/>
    <property type="project" value="UniProtKB-KW"/>
</dbReference>
<keyword evidence="3 7" id="KW-0347">Helicase</keyword>
<feature type="compositionally biased region" description="Gly residues" evidence="8">
    <location>
        <begin position="397"/>
        <end position="426"/>
    </location>
</feature>
<dbReference type="Gene3D" id="3.40.50.300">
    <property type="entry name" value="P-loop containing nucleotide triphosphate hydrolases"/>
    <property type="match status" value="2"/>
</dbReference>
<evidence type="ECO:0000256" key="7">
    <source>
        <dbReference type="RuleBase" id="RU000492"/>
    </source>
</evidence>
<comment type="caution">
    <text evidence="12">The sequence shown here is derived from an EMBL/GenBank/DDBJ whole genome shotgun (WGS) entry which is preliminary data.</text>
</comment>
<evidence type="ECO:0000259" key="9">
    <source>
        <dbReference type="PROSITE" id="PS51192"/>
    </source>
</evidence>
<dbReference type="CDD" id="cd00268">
    <property type="entry name" value="DEADc"/>
    <property type="match status" value="1"/>
</dbReference>
<dbReference type="InterPro" id="IPR014014">
    <property type="entry name" value="RNA_helicase_DEAD_Q_motif"/>
</dbReference>
<evidence type="ECO:0000256" key="2">
    <source>
        <dbReference type="ARBA" id="ARBA00022801"/>
    </source>
</evidence>
<dbReference type="AlphaFoldDB" id="A0A2M7H319"/>
<dbReference type="PANTHER" id="PTHR47959:SF13">
    <property type="entry name" value="ATP-DEPENDENT RNA HELICASE RHLE"/>
    <property type="match status" value="1"/>
</dbReference>
<feature type="domain" description="DEAD-box RNA helicase Q" evidence="11">
    <location>
        <begin position="11"/>
        <end position="39"/>
    </location>
</feature>
<dbReference type="InterPro" id="IPR000629">
    <property type="entry name" value="RNA-helicase_DEAD-box_CS"/>
</dbReference>
<dbReference type="EMBL" id="PFGC01000046">
    <property type="protein sequence ID" value="PIW36589.1"/>
    <property type="molecule type" value="Genomic_DNA"/>
</dbReference>
<proteinExistence type="inferred from homology"/>
<reference evidence="12 13" key="1">
    <citation type="submission" date="2017-09" db="EMBL/GenBank/DDBJ databases">
        <title>Depth-based differentiation of microbial function through sediment-hosted aquifers and enrichment of novel symbionts in the deep terrestrial subsurface.</title>
        <authorList>
            <person name="Probst A.J."/>
            <person name="Ladd B."/>
            <person name="Jarett J.K."/>
            <person name="Geller-Mcgrath D.E."/>
            <person name="Sieber C.M."/>
            <person name="Emerson J.B."/>
            <person name="Anantharaman K."/>
            <person name="Thomas B.C."/>
            <person name="Malmstrom R."/>
            <person name="Stieglmeier M."/>
            <person name="Klingl A."/>
            <person name="Woyke T."/>
            <person name="Ryan C.M."/>
            <person name="Banfield J.F."/>
        </authorList>
    </citation>
    <scope>NUCLEOTIDE SEQUENCE [LARGE SCALE GENOMIC DNA]</scope>
    <source>
        <strain evidence="12">CG15_BIG_FIL_POST_REV_8_21_14_020_45_12</strain>
    </source>
</reference>
<evidence type="ECO:0000259" key="11">
    <source>
        <dbReference type="PROSITE" id="PS51195"/>
    </source>
</evidence>
<dbReference type="Pfam" id="PF00270">
    <property type="entry name" value="DEAD"/>
    <property type="match status" value="1"/>
</dbReference>
<keyword evidence="1 7" id="KW-0547">Nucleotide-binding</keyword>
<evidence type="ECO:0000259" key="10">
    <source>
        <dbReference type="PROSITE" id="PS51194"/>
    </source>
</evidence>
<dbReference type="GO" id="GO:0016787">
    <property type="term" value="F:hydrolase activity"/>
    <property type="evidence" value="ECO:0007669"/>
    <property type="project" value="UniProtKB-KW"/>
</dbReference>
<dbReference type="InterPro" id="IPR027417">
    <property type="entry name" value="P-loop_NTPase"/>
</dbReference>